<reference evidence="4 6" key="2">
    <citation type="submission" date="2018-06" db="EMBL/GenBank/DDBJ databases">
        <authorList>
            <consortium name="NARMS: The National Antimicrobial Resistance Monitoring System"/>
        </authorList>
    </citation>
    <scope>NUCLEOTIDE SEQUENCE [LARGE SCALE GENOMIC DNA]</scope>
    <source>
        <strain evidence="4 6">FSIS11807978</strain>
    </source>
</reference>
<dbReference type="EMBL" id="AACDUL010000012">
    <property type="protein sequence ID" value="EAK1509962.1"/>
    <property type="molecule type" value="Genomic_DNA"/>
</dbReference>
<dbReference type="RefSeq" id="WP_002784730.1">
    <property type="nucleotide sequence ID" value="NZ_AANHVQ020000023.1"/>
</dbReference>
<name>A0A381CII4_CAMCO</name>
<dbReference type="OrthoDB" id="9810818at2"/>
<dbReference type="SUPFAM" id="SSF103481">
    <property type="entry name" value="Multidrug resistance efflux transporter EmrE"/>
    <property type="match status" value="2"/>
</dbReference>
<sequence>MGVFLVLLGGIFWAISGVLAEYLFKNNYGVDWVSFYRLFCTGIVLILYSLKKIKIFQFKKDELLSFLIFAFFGLLMTQYGYFKAIFYTDAGTATMIQYCAPLLIMIYVCLKDKKMPKIFESMALIFIILALFLLASGGDISNLNLNLWGIFWAILGAFGVAFYSLGARKIIAKYGIFFVMGWSSLIASFILFGILEFKEGLVHYDFALNLYLAQAGIIFIGTIGAFCLYLKGVEYIGALRASMIACIEPVAAAFMSFLFLGTRYSFLDLFAFALIILSVILNAKKS</sequence>
<feature type="transmembrane region" description="Helical" evidence="1">
    <location>
        <begin position="93"/>
        <end position="110"/>
    </location>
</feature>
<organism evidence="3 5">
    <name type="scientific">Campylobacter coli</name>
    <dbReference type="NCBI Taxonomy" id="195"/>
    <lineage>
        <taxon>Bacteria</taxon>
        <taxon>Pseudomonadati</taxon>
        <taxon>Campylobacterota</taxon>
        <taxon>Epsilonproteobacteria</taxon>
        <taxon>Campylobacterales</taxon>
        <taxon>Campylobacteraceae</taxon>
        <taxon>Campylobacter</taxon>
    </lineage>
</organism>
<feature type="transmembrane region" description="Helical" evidence="1">
    <location>
        <begin position="122"/>
        <end position="141"/>
    </location>
</feature>
<dbReference type="InterPro" id="IPR037185">
    <property type="entry name" value="EmrE-like"/>
</dbReference>
<evidence type="ECO:0000313" key="6">
    <source>
        <dbReference type="Proteomes" id="UP000365807"/>
    </source>
</evidence>
<dbReference type="STRING" id="195.ATE51_01778"/>
<keyword evidence="1" id="KW-0472">Membrane</keyword>
<feature type="transmembrane region" description="Helical" evidence="1">
    <location>
        <begin position="62"/>
        <end position="81"/>
    </location>
</feature>
<dbReference type="PANTHER" id="PTHR22911">
    <property type="entry name" value="ACYL-MALONYL CONDENSING ENZYME-RELATED"/>
    <property type="match status" value="1"/>
</dbReference>
<feature type="transmembrane region" description="Helical" evidence="1">
    <location>
        <begin position="241"/>
        <end position="260"/>
    </location>
</feature>
<dbReference type="PANTHER" id="PTHR22911:SF79">
    <property type="entry name" value="MOBA-LIKE NTP TRANSFERASE DOMAIN-CONTAINING PROTEIN"/>
    <property type="match status" value="1"/>
</dbReference>
<dbReference type="EMBL" id="AACGFG010000017">
    <property type="protein sequence ID" value="EAK4358986.1"/>
    <property type="molecule type" value="Genomic_DNA"/>
</dbReference>
<feature type="transmembrane region" description="Helical" evidence="1">
    <location>
        <begin position="206"/>
        <end position="229"/>
    </location>
</feature>
<feature type="transmembrane region" description="Helical" evidence="1">
    <location>
        <begin position="266"/>
        <end position="283"/>
    </location>
</feature>
<evidence type="ECO:0000313" key="3">
    <source>
        <dbReference type="EMBL" id="EAK1509962.1"/>
    </source>
</evidence>
<comment type="caution">
    <text evidence="3">The sequence shown here is derived from an EMBL/GenBank/DDBJ whole genome shotgun (WGS) entry which is preliminary data.</text>
</comment>
<keyword evidence="1" id="KW-1133">Transmembrane helix</keyword>
<dbReference type="InterPro" id="IPR000620">
    <property type="entry name" value="EamA_dom"/>
</dbReference>
<protein>
    <submittedName>
        <fullName evidence="3">DMT family transporter</fullName>
    </submittedName>
</protein>
<accession>A0A381CII4</accession>
<feature type="domain" description="EamA" evidence="2">
    <location>
        <begin position="1"/>
        <end position="134"/>
    </location>
</feature>
<dbReference type="Proteomes" id="UP000365807">
    <property type="component" value="Unassembled WGS sequence"/>
</dbReference>
<feature type="transmembrane region" description="Helical" evidence="1">
    <location>
        <begin position="147"/>
        <end position="167"/>
    </location>
</feature>
<gene>
    <name evidence="4" type="ORF">C6T04_08750</name>
    <name evidence="3" type="ORF">CJD00_06795</name>
</gene>
<dbReference type="Pfam" id="PF00892">
    <property type="entry name" value="EamA"/>
    <property type="match status" value="2"/>
</dbReference>
<feature type="transmembrane region" description="Helical" evidence="1">
    <location>
        <begin position="30"/>
        <end position="50"/>
    </location>
</feature>
<dbReference type="AlphaFoldDB" id="A0A381CII4"/>
<feature type="transmembrane region" description="Helical" evidence="1">
    <location>
        <begin position="174"/>
        <end position="194"/>
    </location>
</feature>
<keyword evidence="1" id="KW-0812">Transmembrane</keyword>
<evidence type="ECO:0000313" key="4">
    <source>
        <dbReference type="EMBL" id="EAK4358986.1"/>
    </source>
</evidence>
<evidence type="ECO:0000256" key="1">
    <source>
        <dbReference type="SAM" id="Phobius"/>
    </source>
</evidence>
<dbReference type="GO" id="GO:0016020">
    <property type="term" value="C:membrane"/>
    <property type="evidence" value="ECO:0007669"/>
    <property type="project" value="InterPro"/>
</dbReference>
<evidence type="ECO:0000259" key="2">
    <source>
        <dbReference type="Pfam" id="PF00892"/>
    </source>
</evidence>
<evidence type="ECO:0000313" key="5">
    <source>
        <dbReference type="Proteomes" id="UP000361993"/>
    </source>
</evidence>
<reference evidence="3 5" key="1">
    <citation type="submission" date="2018-05" db="EMBL/GenBank/DDBJ databases">
        <authorList>
            <consortium name="GenomeTrakr network: Whole genome sequencing for foodborne pathogen traceback"/>
        </authorList>
    </citation>
    <scope>NUCLEOTIDE SEQUENCE [LARGE SCALE GENOMIC DNA]</scope>
    <source>
        <strain evidence="3 5">NC_C6016</strain>
    </source>
</reference>
<dbReference type="Proteomes" id="UP000361993">
    <property type="component" value="Unassembled WGS sequence"/>
</dbReference>
<feature type="domain" description="EamA" evidence="2">
    <location>
        <begin position="147"/>
        <end position="281"/>
    </location>
</feature>
<proteinExistence type="predicted"/>